<keyword evidence="5 16" id="KW-0812">Transmembrane</keyword>
<feature type="transmembrane region" description="Helical" evidence="16">
    <location>
        <begin position="111"/>
        <end position="131"/>
    </location>
</feature>
<dbReference type="GO" id="GO:0005886">
    <property type="term" value="C:plasma membrane"/>
    <property type="evidence" value="ECO:0007669"/>
    <property type="project" value="TreeGrafter"/>
</dbReference>
<evidence type="ECO:0000256" key="6">
    <source>
        <dbReference type="ARBA" id="ARBA00022723"/>
    </source>
</evidence>
<evidence type="ECO:0000256" key="13">
    <source>
        <dbReference type="ARBA" id="ARBA00023065"/>
    </source>
</evidence>
<evidence type="ECO:0000256" key="2">
    <source>
        <dbReference type="ARBA" id="ARBA00012790"/>
    </source>
</evidence>
<evidence type="ECO:0000313" key="19">
    <source>
        <dbReference type="RefSeq" id="XP_011046522.1"/>
    </source>
</evidence>
<feature type="domain" description="Cation-transporting P-type ATPase C-terminal" evidence="17">
    <location>
        <begin position="1"/>
        <end position="163"/>
    </location>
</feature>
<dbReference type="RefSeq" id="XP_011046522.1">
    <property type="nucleotide sequence ID" value="XM_011048220.1"/>
</dbReference>
<evidence type="ECO:0000256" key="12">
    <source>
        <dbReference type="ARBA" id="ARBA00022989"/>
    </source>
</evidence>
<keyword evidence="10" id="KW-0460">Magnesium</keyword>
<evidence type="ECO:0000256" key="8">
    <source>
        <dbReference type="ARBA" id="ARBA00022837"/>
    </source>
</evidence>
<keyword evidence="8" id="KW-0106">Calcium</keyword>
<reference evidence="19" key="1">
    <citation type="submission" date="2025-08" db="UniProtKB">
        <authorList>
            <consortium name="RefSeq"/>
        </authorList>
    </citation>
    <scope>IDENTIFICATION</scope>
</reference>
<keyword evidence="12 16" id="KW-1133">Transmembrane helix</keyword>
<dbReference type="EC" id="7.2.2.10" evidence="2"/>
<sequence>MDTLGALALATEPPTDHLMHRTPVGRREPLITNIMWRNLLIQALYQVAVLLVLNFRGLSILNLNHDDKKHATIVKNTMIFNAFVLCQVFNEFNARKPDQINVFKGVTKNRLFMGIVGFTVILQIILIEFTGDFTTTVRLNWKQWLICVAIGIVSWPLAAAGKLLPVPKTPLSKHFRKPFRRLRTARNA</sequence>
<dbReference type="KEGG" id="peu:105141111"/>
<evidence type="ECO:0000256" key="4">
    <source>
        <dbReference type="ARBA" id="ARBA00022568"/>
    </source>
</evidence>
<keyword evidence="14 16" id="KW-0472">Membrane</keyword>
<keyword evidence="11" id="KW-1278">Translocase</keyword>
<evidence type="ECO:0000256" key="14">
    <source>
        <dbReference type="ARBA" id="ARBA00023136"/>
    </source>
</evidence>
<comment type="catalytic activity">
    <reaction evidence="15">
        <text>Ca(2+)(in) + ATP + H2O = Ca(2+)(out) + ADP + phosphate + H(+)</text>
        <dbReference type="Rhea" id="RHEA:18105"/>
        <dbReference type="ChEBI" id="CHEBI:15377"/>
        <dbReference type="ChEBI" id="CHEBI:15378"/>
        <dbReference type="ChEBI" id="CHEBI:29108"/>
        <dbReference type="ChEBI" id="CHEBI:30616"/>
        <dbReference type="ChEBI" id="CHEBI:43474"/>
        <dbReference type="ChEBI" id="CHEBI:456216"/>
        <dbReference type="EC" id="7.2.2.10"/>
    </reaction>
</comment>
<evidence type="ECO:0000256" key="15">
    <source>
        <dbReference type="ARBA" id="ARBA00048694"/>
    </source>
</evidence>
<dbReference type="PANTHER" id="PTHR24093:SF520">
    <property type="entry name" value="CALCIUM-TRANSPORTING ATPASE 9, PLASMA MEMBRANE-TYPE"/>
    <property type="match status" value="1"/>
</dbReference>
<organism evidence="18 19">
    <name type="scientific">Populus euphratica</name>
    <name type="common">Euphrates poplar</name>
    <dbReference type="NCBI Taxonomy" id="75702"/>
    <lineage>
        <taxon>Eukaryota</taxon>
        <taxon>Viridiplantae</taxon>
        <taxon>Streptophyta</taxon>
        <taxon>Embryophyta</taxon>
        <taxon>Tracheophyta</taxon>
        <taxon>Spermatophyta</taxon>
        <taxon>Magnoliopsida</taxon>
        <taxon>eudicotyledons</taxon>
        <taxon>Gunneridae</taxon>
        <taxon>Pentapetalae</taxon>
        <taxon>rosids</taxon>
        <taxon>fabids</taxon>
        <taxon>Malpighiales</taxon>
        <taxon>Salicaceae</taxon>
        <taxon>Saliceae</taxon>
        <taxon>Populus</taxon>
    </lineage>
</organism>
<dbReference type="Gene3D" id="1.20.1110.10">
    <property type="entry name" value="Calcium-transporting ATPase, transmembrane domain"/>
    <property type="match status" value="1"/>
</dbReference>
<evidence type="ECO:0000259" key="17">
    <source>
        <dbReference type="Pfam" id="PF00689"/>
    </source>
</evidence>
<dbReference type="GeneID" id="105141111"/>
<dbReference type="InterPro" id="IPR023298">
    <property type="entry name" value="ATPase_P-typ_TM_dom_sf"/>
</dbReference>
<evidence type="ECO:0000256" key="9">
    <source>
        <dbReference type="ARBA" id="ARBA00022840"/>
    </source>
</evidence>
<dbReference type="SUPFAM" id="SSF81665">
    <property type="entry name" value="Calcium ATPase, transmembrane domain M"/>
    <property type="match status" value="1"/>
</dbReference>
<dbReference type="AlphaFoldDB" id="A0AAJ6VDQ5"/>
<keyword evidence="7" id="KW-0547">Nucleotide-binding</keyword>
<dbReference type="GO" id="GO:0046872">
    <property type="term" value="F:metal ion binding"/>
    <property type="evidence" value="ECO:0007669"/>
    <property type="project" value="UniProtKB-KW"/>
</dbReference>
<keyword evidence="9" id="KW-0067">ATP-binding</keyword>
<keyword evidence="13" id="KW-0406">Ion transport</keyword>
<name>A0AAJ6VDQ5_POPEU</name>
<comment type="subcellular location">
    <subcellularLocation>
        <location evidence="1">Membrane</location>
        <topology evidence="1">Multi-pass membrane protein</topology>
    </subcellularLocation>
</comment>
<dbReference type="GO" id="GO:0005524">
    <property type="term" value="F:ATP binding"/>
    <property type="evidence" value="ECO:0007669"/>
    <property type="project" value="UniProtKB-KW"/>
</dbReference>
<keyword evidence="3" id="KW-0813">Transport</keyword>
<evidence type="ECO:0000256" key="11">
    <source>
        <dbReference type="ARBA" id="ARBA00022967"/>
    </source>
</evidence>
<keyword evidence="6" id="KW-0479">Metal-binding</keyword>
<evidence type="ECO:0000256" key="16">
    <source>
        <dbReference type="SAM" id="Phobius"/>
    </source>
</evidence>
<feature type="transmembrane region" description="Helical" evidence="16">
    <location>
        <begin position="143"/>
        <end position="164"/>
    </location>
</feature>
<keyword evidence="4" id="KW-0109">Calcium transport</keyword>
<dbReference type="PANTHER" id="PTHR24093">
    <property type="entry name" value="CATION TRANSPORTING ATPASE"/>
    <property type="match status" value="1"/>
</dbReference>
<evidence type="ECO:0000256" key="10">
    <source>
        <dbReference type="ARBA" id="ARBA00022842"/>
    </source>
</evidence>
<evidence type="ECO:0000256" key="1">
    <source>
        <dbReference type="ARBA" id="ARBA00004141"/>
    </source>
</evidence>
<evidence type="ECO:0000313" key="18">
    <source>
        <dbReference type="Proteomes" id="UP000694918"/>
    </source>
</evidence>
<protein>
    <recommendedName>
        <fullName evidence="2">P-type Ca(2+) transporter</fullName>
        <ecNumber evidence="2">7.2.2.10</ecNumber>
    </recommendedName>
</protein>
<feature type="transmembrane region" description="Helical" evidence="16">
    <location>
        <begin position="34"/>
        <end position="53"/>
    </location>
</feature>
<keyword evidence="18" id="KW-1185">Reference proteome</keyword>
<dbReference type="InterPro" id="IPR006068">
    <property type="entry name" value="ATPase_P-typ_cation-transptr_C"/>
</dbReference>
<accession>A0AAJ6VDQ5</accession>
<dbReference type="Proteomes" id="UP000694918">
    <property type="component" value="Unplaced"/>
</dbReference>
<dbReference type="FunFam" id="1.20.1110.10:FF:000039">
    <property type="entry name" value="Calcium-transporting ATPase"/>
    <property type="match status" value="1"/>
</dbReference>
<dbReference type="GO" id="GO:0005388">
    <property type="term" value="F:P-type calcium transporter activity"/>
    <property type="evidence" value="ECO:0007669"/>
    <property type="project" value="UniProtKB-EC"/>
</dbReference>
<gene>
    <name evidence="19" type="primary">LOC105141111</name>
</gene>
<evidence type="ECO:0000256" key="5">
    <source>
        <dbReference type="ARBA" id="ARBA00022692"/>
    </source>
</evidence>
<evidence type="ECO:0000256" key="7">
    <source>
        <dbReference type="ARBA" id="ARBA00022741"/>
    </source>
</evidence>
<evidence type="ECO:0000256" key="3">
    <source>
        <dbReference type="ARBA" id="ARBA00022448"/>
    </source>
</evidence>
<dbReference type="Pfam" id="PF00689">
    <property type="entry name" value="Cation_ATPase_C"/>
    <property type="match status" value="1"/>
</dbReference>
<proteinExistence type="predicted"/>